<comment type="domain">
    <text evidence="9">Composed of three domains: the N-terminal N domain, which is responsible for interactions with the ribosome, the central G domain, which binds GTP, and the C-terminal M domain, which binds the RNA and the signal sequence of the RNC.</text>
</comment>
<dbReference type="RefSeq" id="WP_012646574.1">
    <property type="nucleotide sequence ID" value="NC_011979.1"/>
</dbReference>
<keyword evidence="2 9" id="KW-0547">Nucleotide-binding</keyword>
<dbReference type="GO" id="GO:0003924">
    <property type="term" value="F:GTPase activity"/>
    <property type="evidence" value="ECO:0007669"/>
    <property type="project" value="UniProtKB-UniRule"/>
</dbReference>
<dbReference type="EC" id="3.6.5.4" evidence="9"/>
<dbReference type="SUPFAM" id="SSF47446">
    <property type="entry name" value="Signal peptide-binding domain"/>
    <property type="match status" value="1"/>
</dbReference>
<dbReference type="PROSITE" id="PS00300">
    <property type="entry name" value="SRP54"/>
    <property type="match status" value="1"/>
</dbReference>
<dbReference type="SMART" id="SM00962">
    <property type="entry name" value="SRP54"/>
    <property type="match status" value="1"/>
</dbReference>
<evidence type="ECO:0000256" key="4">
    <source>
        <dbReference type="ARBA" id="ARBA00022884"/>
    </source>
</evidence>
<evidence type="ECO:0000313" key="12">
    <source>
        <dbReference type="EMBL" id="ACM19845.1"/>
    </source>
</evidence>
<dbReference type="SUPFAM" id="SSF52540">
    <property type="entry name" value="P-loop containing nucleoside triphosphate hydrolases"/>
    <property type="match status" value="1"/>
</dbReference>
<dbReference type="EMBL" id="CP001390">
    <property type="protein sequence ID" value="ACM19845.1"/>
    <property type="molecule type" value="Genomic_DNA"/>
</dbReference>
<dbReference type="InterPro" id="IPR004780">
    <property type="entry name" value="SRP"/>
</dbReference>
<keyword evidence="9" id="KW-0963">Cytoplasm</keyword>
<evidence type="ECO:0000256" key="8">
    <source>
        <dbReference type="ARBA" id="ARBA00048027"/>
    </source>
</evidence>
<gene>
    <name evidence="9 12" type="primary">ffh</name>
    <name evidence="12" type="ordered locus">Geob_1486</name>
</gene>
<dbReference type="eggNOG" id="COG0541">
    <property type="taxonomic scope" value="Bacteria"/>
</dbReference>
<keyword evidence="7 9" id="KW-0687">Ribonucleoprotein</keyword>
<dbReference type="InterPro" id="IPR000897">
    <property type="entry name" value="SRP54_GTPase_dom"/>
</dbReference>
<comment type="subcellular location">
    <subcellularLocation>
        <location evidence="9">Cytoplasm</location>
    </subcellularLocation>
    <text evidence="9">The SRP-RNC complex is targeted to the cytoplasmic membrane.</text>
</comment>
<dbReference type="PANTHER" id="PTHR11564:SF5">
    <property type="entry name" value="SIGNAL RECOGNITION PARTICLE SUBUNIT SRP54"/>
    <property type="match status" value="1"/>
</dbReference>
<dbReference type="GO" id="GO:0006614">
    <property type="term" value="P:SRP-dependent cotranslational protein targeting to membrane"/>
    <property type="evidence" value="ECO:0007669"/>
    <property type="project" value="InterPro"/>
</dbReference>
<evidence type="ECO:0000256" key="1">
    <source>
        <dbReference type="ARBA" id="ARBA00005450"/>
    </source>
</evidence>
<feature type="coiled-coil region" evidence="10">
    <location>
        <begin position="316"/>
        <end position="343"/>
    </location>
</feature>
<keyword evidence="13" id="KW-1185">Reference proteome</keyword>
<dbReference type="InterPro" id="IPR013822">
    <property type="entry name" value="Signal_recog_particl_SRP54_hlx"/>
</dbReference>
<dbReference type="Gene3D" id="3.40.50.300">
    <property type="entry name" value="P-loop containing nucleotide triphosphate hydrolases"/>
    <property type="match status" value="1"/>
</dbReference>
<keyword evidence="3 9" id="KW-0378">Hydrolase</keyword>
<comment type="catalytic activity">
    <reaction evidence="8 9">
        <text>GTP + H2O = GDP + phosphate + H(+)</text>
        <dbReference type="Rhea" id="RHEA:19669"/>
        <dbReference type="ChEBI" id="CHEBI:15377"/>
        <dbReference type="ChEBI" id="CHEBI:15378"/>
        <dbReference type="ChEBI" id="CHEBI:37565"/>
        <dbReference type="ChEBI" id="CHEBI:43474"/>
        <dbReference type="ChEBI" id="CHEBI:58189"/>
        <dbReference type="EC" id="3.6.5.4"/>
    </reaction>
</comment>
<name>B9M590_GEODF</name>
<dbReference type="InterPro" id="IPR004125">
    <property type="entry name" value="Signal_recog_particle_SRP54_M"/>
</dbReference>
<dbReference type="GO" id="GO:0048500">
    <property type="term" value="C:signal recognition particle"/>
    <property type="evidence" value="ECO:0007669"/>
    <property type="project" value="UniProtKB-UniRule"/>
</dbReference>
<comment type="subunit">
    <text evidence="9">Part of the signal recognition particle protein translocation system, which is composed of SRP and FtsY.</text>
</comment>
<protein>
    <recommendedName>
        <fullName evidence="9">Signal recognition particle protein</fullName>
        <ecNumber evidence="9">3.6.5.4</ecNumber>
    </recommendedName>
    <alternativeName>
        <fullName evidence="9">Fifty-four homolog</fullName>
    </alternativeName>
</protein>
<dbReference type="Gene3D" id="1.20.120.140">
    <property type="entry name" value="Signal recognition particle SRP54, nucleotide-binding domain"/>
    <property type="match status" value="1"/>
</dbReference>
<evidence type="ECO:0000256" key="3">
    <source>
        <dbReference type="ARBA" id="ARBA00022801"/>
    </source>
</evidence>
<dbReference type="KEGG" id="geo:Geob_1486"/>
<dbReference type="InterPro" id="IPR036891">
    <property type="entry name" value="Signal_recog_part_SRP54_M_sf"/>
</dbReference>
<comment type="function">
    <text evidence="9">Involved in targeting and insertion of nascent membrane proteins into the cytoplasmic membrane. Binds to the hydrophobic signal sequence of the ribosome-nascent chain (RNC) as it emerges from the ribosomes. The SRP-RNC complex is then targeted to the cytoplasmic membrane where it interacts with the SRP receptor FtsY.</text>
</comment>
<evidence type="ECO:0000259" key="11">
    <source>
        <dbReference type="PROSITE" id="PS00300"/>
    </source>
</evidence>
<accession>B9M590</accession>
<dbReference type="HOGENOM" id="CLU_009301_6_0_7"/>
<organism evidence="12 13">
    <name type="scientific">Geotalea daltonii (strain DSM 22248 / JCM 15807 / FRC-32)</name>
    <name type="common">Geobacter daltonii</name>
    <dbReference type="NCBI Taxonomy" id="316067"/>
    <lineage>
        <taxon>Bacteria</taxon>
        <taxon>Pseudomonadati</taxon>
        <taxon>Thermodesulfobacteriota</taxon>
        <taxon>Desulfuromonadia</taxon>
        <taxon>Geobacterales</taxon>
        <taxon>Geobacteraceae</taxon>
        <taxon>Geotalea</taxon>
    </lineage>
</organism>
<dbReference type="GO" id="GO:0005525">
    <property type="term" value="F:GTP binding"/>
    <property type="evidence" value="ECO:0007669"/>
    <property type="project" value="UniProtKB-UniRule"/>
</dbReference>
<feature type="binding site" evidence="9">
    <location>
        <begin position="190"/>
        <end position="194"/>
    </location>
    <ligand>
        <name>GTP</name>
        <dbReference type="ChEBI" id="CHEBI:37565"/>
    </ligand>
</feature>
<keyword evidence="4 9" id="KW-0694">RNA-binding</keyword>
<dbReference type="STRING" id="316067.Geob_1486"/>
<dbReference type="AlphaFoldDB" id="B9M590"/>
<dbReference type="FunFam" id="3.40.50.300:FF:000022">
    <property type="entry name" value="Signal recognition particle 54 kDa subunit"/>
    <property type="match status" value="1"/>
</dbReference>
<dbReference type="Proteomes" id="UP000007721">
    <property type="component" value="Chromosome"/>
</dbReference>
<evidence type="ECO:0000256" key="5">
    <source>
        <dbReference type="ARBA" id="ARBA00023134"/>
    </source>
</evidence>
<dbReference type="Gene3D" id="1.10.260.30">
    <property type="entry name" value="Signal recognition particle, SRP54 subunit, M-domain"/>
    <property type="match status" value="1"/>
</dbReference>
<feature type="binding site" evidence="9">
    <location>
        <begin position="248"/>
        <end position="251"/>
    </location>
    <ligand>
        <name>GTP</name>
        <dbReference type="ChEBI" id="CHEBI:37565"/>
    </ligand>
</feature>
<dbReference type="InterPro" id="IPR042101">
    <property type="entry name" value="SRP54_N_sf"/>
</dbReference>
<evidence type="ECO:0000256" key="10">
    <source>
        <dbReference type="SAM" id="Coils"/>
    </source>
</evidence>
<keyword evidence="5 9" id="KW-0342">GTP-binding</keyword>
<dbReference type="InterPro" id="IPR027417">
    <property type="entry name" value="P-loop_NTPase"/>
</dbReference>
<sequence length="449" mass="49354">MFDTLSDKLESVFKKLRGQGVMTEDNVKEALREVRLALLEADVNFKVVKDFIERVREKAVGTLVLQSLSPGQQVVKIVHDELVALMGGGEDNSLDLAAKPPVSIMMVGLQGAGKTTSCGKLAKLLKSQRRKPLLVPADIYRPAAIEQLKILGRQLSIEVFDSQADQKPVDICSKALKYAQLSGFDTVIFDTAGRHQIDDYLMDELVQIREAAEPREILFVADAMTGQEAVNVAAGFDERLGITGVVLTKLDGDAKGGAALSIKAVTGKPVKFVGLGEKLDALEVFHADRLVSRILGMGDVLTLIEKAQSTFDTKEAERLQKKLKKSNFDLDDFKAQLQQLKKMGSLESIMGMIPGMGKMMKQMQGAQPSEKELKRIEAIIDSMTRQERANHQMINGSRRLRIAKGSGTSVQEVNQLLKRFTEAQKVVKQLQKLGPKGLMKGMGKGMFPF</sequence>
<dbReference type="OrthoDB" id="9804720at2"/>
<dbReference type="SMART" id="SM00963">
    <property type="entry name" value="SRP54_N"/>
    <property type="match status" value="1"/>
</dbReference>
<evidence type="ECO:0000256" key="7">
    <source>
        <dbReference type="ARBA" id="ARBA00023274"/>
    </source>
</evidence>
<dbReference type="Pfam" id="PF02978">
    <property type="entry name" value="SRP_SPB"/>
    <property type="match status" value="1"/>
</dbReference>
<comment type="similarity">
    <text evidence="1 9">Belongs to the GTP-binding SRP family. SRP54 subfamily.</text>
</comment>
<feature type="domain" description="SRP54-type proteins GTP-binding" evidence="11">
    <location>
        <begin position="269"/>
        <end position="282"/>
    </location>
</feature>
<evidence type="ECO:0000313" key="13">
    <source>
        <dbReference type="Proteomes" id="UP000007721"/>
    </source>
</evidence>
<keyword evidence="10" id="KW-0175">Coiled coil</keyword>
<dbReference type="Pfam" id="PF00448">
    <property type="entry name" value="SRP54"/>
    <property type="match status" value="1"/>
</dbReference>
<reference evidence="12 13" key="1">
    <citation type="submission" date="2009-01" db="EMBL/GenBank/DDBJ databases">
        <title>Complete sequence of Geobacter sp. FRC-32.</title>
        <authorList>
            <consortium name="US DOE Joint Genome Institute"/>
            <person name="Lucas S."/>
            <person name="Copeland A."/>
            <person name="Lapidus A."/>
            <person name="Glavina del Rio T."/>
            <person name="Dalin E."/>
            <person name="Tice H."/>
            <person name="Bruce D."/>
            <person name="Goodwin L."/>
            <person name="Pitluck S."/>
            <person name="Saunders E."/>
            <person name="Brettin T."/>
            <person name="Detter J.C."/>
            <person name="Han C."/>
            <person name="Larimer F."/>
            <person name="Land M."/>
            <person name="Hauser L."/>
            <person name="Kyrpides N."/>
            <person name="Ovchinnikova G."/>
            <person name="Kostka J."/>
            <person name="Richardson P."/>
        </authorList>
    </citation>
    <scope>NUCLEOTIDE SEQUENCE [LARGE SCALE GENOMIC DNA]</scope>
    <source>
        <strain evidence="13">DSM 22248 / JCM 15807 / FRC-32</strain>
    </source>
</reference>
<dbReference type="PANTHER" id="PTHR11564">
    <property type="entry name" value="SIGNAL RECOGNITION PARTICLE 54K PROTEIN SRP54"/>
    <property type="match status" value="1"/>
</dbReference>
<dbReference type="HAMAP" id="MF_00306">
    <property type="entry name" value="SRP54"/>
    <property type="match status" value="1"/>
</dbReference>
<proteinExistence type="inferred from homology"/>
<dbReference type="NCBIfam" id="TIGR00959">
    <property type="entry name" value="ffh"/>
    <property type="match status" value="1"/>
</dbReference>
<keyword evidence="6 9" id="KW-0733">Signal recognition particle</keyword>
<dbReference type="InterPro" id="IPR003593">
    <property type="entry name" value="AAA+_ATPase"/>
</dbReference>
<evidence type="ECO:0000256" key="9">
    <source>
        <dbReference type="HAMAP-Rule" id="MF_00306"/>
    </source>
</evidence>
<evidence type="ECO:0000256" key="6">
    <source>
        <dbReference type="ARBA" id="ARBA00023135"/>
    </source>
</evidence>
<dbReference type="GO" id="GO:0008312">
    <property type="term" value="F:7S RNA binding"/>
    <property type="evidence" value="ECO:0007669"/>
    <property type="project" value="InterPro"/>
</dbReference>
<dbReference type="InterPro" id="IPR022941">
    <property type="entry name" value="SRP54"/>
</dbReference>
<evidence type="ECO:0000256" key="2">
    <source>
        <dbReference type="ARBA" id="ARBA00022741"/>
    </source>
</evidence>
<feature type="binding site" evidence="9">
    <location>
        <begin position="108"/>
        <end position="115"/>
    </location>
    <ligand>
        <name>GTP</name>
        <dbReference type="ChEBI" id="CHEBI:37565"/>
    </ligand>
</feature>
<dbReference type="SMART" id="SM00382">
    <property type="entry name" value="AAA"/>
    <property type="match status" value="1"/>
</dbReference>
<dbReference type="Pfam" id="PF02881">
    <property type="entry name" value="SRP54_N"/>
    <property type="match status" value="1"/>
</dbReference>
<dbReference type="CDD" id="cd18539">
    <property type="entry name" value="SRP_G"/>
    <property type="match status" value="1"/>
</dbReference>